<feature type="region of interest" description="Disordered" evidence="12">
    <location>
        <begin position="805"/>
        <end position="826"/>
    </location>
</feature>
<protein>
    <recommendedName>
        <fullName evidence="13">C2H2-type domain-containing protein</fullName>
    </recommendedName>
</protein>
<keyword evidence="2" id="KW-0479">Metal-binding</keyword>
<evidence type="ECO:0000256" key="5">
    <source>
        <dbReference type="ARBA" id="ARBA00022833"/>
    </source>
</evidence>
<keyword evidence="15" id="KW-1185">Reference proteome</keyword>
<dbReference type="SMART" id="SM00355">
    <property type="entry name" value="ZnF_C2H2"/>
    <property type="match status" value="23"/>
</dbReference>
<feature type="domain" description="C2H2-type" evidence="13">
    <location>
        <begin position="1223"/>
        <end position="1250"/>
    </location>
</feature>
<dbReference type="FunFam" id="3.30.160.60:FF:000045">
    <property type="entry name" value="ZFP69 zinc finger protein B"/>
    <property type="match status" value="2"/>
</dbReference>
<dbReference type="FunFam" id="3.30.160.60:FF:000100">
    <property type="entry name" value="Zinc finger 45-like"/>
    <property type="match status" value="2"/>
</dbReference>
<dbReference type="PANTHER" id="PTHR16515:SF49">
    <property type="entry name" value="GASTRULA ZINC FINGER PROTEIN XLCGF49.1-LIKE-RELATED"/>
    <property type="match status" value="1"/>
</dbReference>
<evidence type="ECO:0000256" key="6">
    <source>
        <dbReference type="ARBA" id="ARBA00023015"/>
    </source>
</evidence>
<evidence type="ECO:0000256" key="10">
    <source>
        <dbReference type="PROSITE-ProRule" id="PRU00042"/>
    </source>
</evidence>
<dbReference type="GO" id="GO:0043565">
    <property type="term" value="F:sequence-specific DNA binding"/>
    <property type="evidence" value="ECO:0007669"/>
    <property type="project" value="UniProtKB-ARBA"/>
</dbReference>
<feature type="domain" description="C2H2-type" evidence="13">
    <location>
        <begin position="1436"/>
        <end position="1463"/>
    </location>
</feature>
<dbReference type="GO" id="GO:0005634">
    <property type="term" value="C:nucleus"/>
    <property type="evidence" value="ECO:0007669"/>
    <property type="project" value="UniProtKB-SubCell"/>
</dbReference>
<dbReference type="SUPFAM" id="SSF57667">
    <property type="entry name" value="beta-beta-alpha zinc fingers"/>
    <property type="match status" value="13"/>
</dbReference>
<gene>
    <name evidence="14" type="ORF">E2986_05622</name>
</gene>
<keyword evidence="6" id="KW-0805">Transcription regulation</keyword>
<dbReference type="InterPro" id="IPR013087">
    <property type="entry name" value="Znf_C2H2_type"/>
</dbReference>
<reference evidence="14" key="1">
    <citation type="submission" date="2019-11" db="EMBL/GenBank/DDBJ databases">
        <title>The nuclear and mitochondrial genomes of Frieseomelitta varia - a highly eusocial stingless bee (Meliponini) with a permanently sterile worker caste.</title>
        <authorList>
            <person name="Freitas F.C.P."/>
            <person name="Lourenco A.P."/>
            <person name="Nunes F.M.F."/>
            <person name="Paschoal A.R."/>
            <person name="Abreu F.C.P."/>
            <person name="Barbin F.O."/>
            <person name="Bataglia L."/>
            <person name="Cardoso-Junior C.A.M."/>
            <person name="Cervoni M.S."/>
            <person name="Silva S.R."/>
            <person name="Dalarmi F."/>
            <person name="Del Lama M.A."/>
            <person name="Depintor T.S."/>
            <person name="Ferreira K.M."/>
            <person name="Goria P.S."/>
            <person name="Jaskot M.C."/>
            <person name="Lago D.C."/>
            <person name="Luna-Lucena D."/>
            <person name="Moda L.M."/>
            <person name="Nascimento L."/>
            <person name="Pedrino M."/>
            <person name="Rabico F.O."/>
            <person name="Sanches F.C."/>
            <person name="Santos D.E."/>
            <person name="Santos C.G."/>
            <person name="Vieira J."/>
            <person name="Lopes T.F."/>
            <person name="Barchuk A.R."/>
            <person name="Hartfelder K."/>
            <person name="Simoes Z.L.P."/>
            <person name="Bitondi M.M.G."/>
            <person name="Pinheiro D.G."/>
        </authorList>
    </citation>
    <scope>NUCLEOTIDE SEQUENCE</scope>
    <source>
        <strain evidence="14">USP_RPSP 00005682</strain>
        <tissue evidence="14">Whole individual</tissue>
    </source>
</reference>
<feature type="domain" description="C2H2-type" evidence="13">
    <location>
        <begin position="1352"/>
        <end position="1379"/>
    </location>
</feature>
<dbReference type="PROSITE" id="PS50157">
    <property type="entry name" value="ZINC_FINGER_C2H2_2"/>
    <property type="match status" value="21"/>
</dbReference>
<evidence type="ECO:0000256" key="3">
    <source>
        <dbReference type="ARBA" id="ARBA00022737"/>
    </source>
</evidence>
<feature type="domain" description="C2H2-type" evidence="13">
    <location>
        <begin position="265"/>
        <end position="292"/>
    </location>
</feature>
<dbReference type="Gene3D" id="3.30.160.60">
    <property type="entry name" value="Classic Zinc Finger"/>
    <property type="match status" value="18"/>
</dbReference>
<evidence type="ECO:0000256" key="11">
    <source>
        <dbReference type="SAM" id="Coils"/>
    </source>
</evidence>
<evidence type="ECO:0000259" key="13">
    <source>
        <dbReference type="PROSITE" id="PS50157"/>
    </source>
</evidence>
<keyword evidence="5" id="KW-0862">Zinc</keyword>
<dbReference type="Proteomes" id="UP000655588">
    <property type="component" value="Unassembled WGS sequence"/>
</dbReference>
<keyword evidence="7" id="KW-0238">DNA-binding</keyword>
<feature type="domain" description="C2H2-type" evidence="13">
    <location>
        <begin position="426"/>
        <end position="454"/>
    </location>
</feature>
<dbReference type="Pfam" id="PF13912">
    <property type="entry name" value="zf-C2H2_6"/>
    <property type="match status" value="3"/>
</dbReference>
<dbReference type="PROSITE" id="PS00028">
    <property type="entry name" value="ZINC_FINGER_C2H2_1"/>
    <property type="match status" value="21"/>
</dbReference>
<feature type="domain" description="C2H2-type" evidence="13">
    <location>
        <begin position="1380"/>
        <end position="1407"/>
    </location>
</feature>
<feature type="domain" description="C2H2-type" evidence="13">
    <location>
        <begin position="561"/>
        <end position="588"/>
    </location>
</feature>
<dbReference type="Pfam" id="PF00096">
    <property type="entry name" value="zf-C2H2"/>
    <property type="match status" value="12"/>
</dbReference>
<keyword evidence="4 10" id="KW-0863">Zinc-finger</keyword>
<comment type="caution">
    <text evidence="14">The sequence shown here is derived from an EMBL/GenBank/DDBJ whole genome shotgun (WGS) entry which is preliminary data.</text>
</comment>
<evidence type="ECO:0000256" key="1">
    <source>
        <dbReference type="ARBA" id="ARBA00004123"/>
    </source>
</evidence>
<feature type="domain" description="C2H2-type" evidence="13">
    <location>
        <begin position="1709"/>
        <end position="1736"/>
    </location>
</feature>
<evidence type="ECO:0000256" key="8">
    <source>
        <dbReference type="ARBA" id="ARBA00023163"/>
    </source>
</evidence>
<dbReference type="GO" id="GO:0048598">
    <property type="term" value="P:embryonic morphogenesis"/>
    <property type="evidence" value="ECO:0007669"/>
    <property type="project" value="UniProtKB-ARBA"/>
</dbReference>
<dbReference type="GO" id="GO:0045893">
    <property type="term" value="P:positive regulation of DNA-templated transcription"/>
    <property type="evidence" value="ECO:0007669"/>
    <property type="project" value="UniProtKB-ARBA"/>
</dbReference>
<feature type="domain" description="C2H2-type" evidence="13">
    <location>
        <begin position="297"/>
        <end position="324"/>
    </location>
</feature>
<evidence type="ECO:0000256" key="12">
    <source>
        <dbReference type="SAM" id="MobiDB-lite"/>
    </source>
</evidence>
<feature type="domain" description="C2H2-type" evidence="13">
    <location>
        <begin position="394"/>
        <end position="422"/>
    </location>
</feature>
<dbReference type="PANTHER" id="PTHR16515">
    <property type="entry name" value="PR DOMAIN ZINC FINGER PROTEIN"/>
    <property type="match status" value="1"/>
</dbReference>
<evidence type="ECO:0000256" key="4">
    <source>
        <dbReference type="ARBA" id="ARBA00022771"/>
    </source>
</evidence>
<sequence>MEKMLTRQNVVTESPHVETIPINFVATEDGRTLLALTEHKDDMLEIVATPVMLVGQSGTATSLIDVKNLNGNLILHSPVFQISVENIVNESELQQSTQILEPESFNDVDQMKLQSCRELTFKKTDTQEYQSLSLNDLIDGEKDERSSKEKPINPVAKKNNSGRPKKSKAISSISSQDTNSLMCDICHQEFGKQTLYRKHMENHAEEKPHRCPKCSASFNVPVTNFTLHMATHNTGEPKCPECGKKFARMASLKSHMLLHEKEENLFCTECEDAFSTKTQLDAHLKLHGEKWAIEEVRKCKLCNKQFSQPALYRLHIREHYRTKVVKQTKRGTKHKTMYKCTICLKSFQKPSQLMRHIRVHTGEKPFKCTICGRAFTQKSSLQIHTWQHNGIRPHACEFCNAKFSQKGNLNAHIMRVHNVPDGEPIYGCNYCSCVFKKLGSLNGHVKRMHTDVNEENSVKNNAHSSDNVESDIRATVNNVITQLASLESNVHQPTDSSNFETRLLSENTARKDILQQALKNSGLPSKNKTSASEVSMPFTKLVSRRKYLTIKQRCVGNVKWYACTFCHKEFKKPSDLIRHLRVHTQEKPFKKIDNLQLSAFYARLHAKSDNCFDKTIDNEKDSDTHVTIETDIYSGNQSKTQTKDKSKLSPEAESLVPQVILQEPLVISDTGNKISVAPSGKKKHACDATADQARPHKCWICQAAFRKISHLKQHHRCHTGERPYKCTKCDRRFTSNSVLKSHLHTHEDSRPHGCSVCNAKFSTQSSMKRHLVTHSNKRPFMCPYCHKTFKTYQLEHQKMRIQEQASDKLNTKESPKQEAALESSSSSSVSVTTINSTITTNISITTTASITTSPIVTTSSSTFSDNLALSRLGSVELSFQPQLGSEFSQAFPEFQSITEEKEKIRPVLPTNCDAAAFINQNVGGIAVTNLENSPILQADEAGSVTLPVYSGDQTLTPVLYIICISCCQVVDDELEQKTFFNIGMNFNLGGSNHSRHSNSANASDFGHDMKEQQQPVLNVIYENNNNNNNNSNSNGNVETSGEHVFPAQLDSFEMDHITLQSDGEIDIGLDTRNSTSMASILPRNMKDERRLSVCVATPDIINVEQSEKSGVQAVVFVSQSNFSKKENVTNEFAVEETQKNNIPKECTINQIFFTEDLRGTAQDSKVQSNMHALSSNVAEIVETATSKISCEQSLLQCHMCSQQGFTTVGLKEHLTSHRGTKEYQCTECSSKFYTNGGLNRHSKIHVVKQSLKCSSCEKQFNNRVELRSHNKIHETSMWNASGTNANADDSALSSDMHQSRVVNSHLPTSNIAIESDSTVSEKVLLDTVAEREVMNQVENIFVGKKERKEYTNKCKYCPKTFRKPSDLIRHVRTHTGERPYKCDYCSKSFAVKCTLDSHTKVHTGKKTFRCHVCNSLFATKGSLKVHMRLHTGSKPFSCPICDSRFRTSGHRKVHLLKHAREHNAKRKQKHLKVAVIAEVAAALEKCNEKERKMDSFEGKQQQLAQEEQQQLSQTVAGLTSPLETYSIETATSCLTDQINFDAEAIVSNNNQTIVSINESNQLVTNLHFLLTNGLVTIQTEESLLSQTSAPSVNNSHHRPVEVADAGCALLSTSSVVSDTSEQHTKEEIHIEQMLKTPSNNCLLTVSTVTPPRLEQCSKVTAEETLSVVADKPTTKRNLSKKECDICGKTFTKPYQVERHKRIHTGERPYKCDLCTKSFAQKSTLQMHQKHHTGDRPYACPYCEYSFTQKGNLRTHVKRVHQLDTVDAKKWRRGRQSFLSKTSFQENTIEDKSLNLDNISILEGKLREN</sequence>
<feature type="compositionally biased region" description="Basic and acidic residues" evidence="12">
    <location>
        <begin position="805"/>
        <end position="816"/>
    </location>
</feature>
<feature type="compositionally biased region" description="Basic and acidic residues" evidence="12">
    <location>
        <begin position="139"/>
        <end position="151"/>
    </location>
</feature>
<dbReference type="GO" id="GO:0005694">
    <property type="term" value="C:chromosome"/>
    <property type="evidence" value="ECO:0007669"/>
    <property type="project" value="UniProtKB-ARBA"/>
</dbReference>
<feature type="domain" description="C2H2-type" evidence="13">
    <location>
        <begin position="1251"/>
        <end position="1273"/>
    </location>
</feature>
<keyword evidence="3" id="KW-0677">Repeat</keyword>
<feature type="region of interest" description="Disordered" evidence="12">
    <location>
        <begin position="134"/>
        <end position="173"/>
    </location>
</feature>
<proteinExistence type="predicted"/>
<evidence type="ECO:0000256" key="7">
    <source>
        <dbReference type="ARBA" id="ARBA00023125"/>
    </source>
</evidence>
<accession>A0A833RDS2</accession>
<dbReference type="FunFam" id="3.30.160.60:FF:000573">
    <property type="entry name" value="Putative zinc finger protein 236"/>
    <property type="match status" value="1"/>
</dbReference>
<feature type="coiled-coil region" evidence="11">
    <location>
        <begin position="1479"/>
        <end position="1509"/>
    </location>
</feature>
<feature type="domain" description="C2H2-type" evidence="13">
    <location>
        <begin position="181"/>
        <end position="208"/>
    </location>
</feature>
<dbReference type="FunFam" id="3.30.160.60:FF:000624">
    <property type="entry name" value="zinc finger protein 697"/>
    <property type="match status" value="1"/>
</dbReference>
<dbReference type="InterPro" id="IPR036236">
    <property type="entry name" value="Znf_C2H2_sf"/>
</dbReference>
<feature type="domain" description="C2H2-type" evidence="13">
    <location>
        <begin position="696"/>
        <end position="723"/>
    </location>
</feature>
<evidence type="ECO:0000256" key="9">
    <source>
        <dbReference type="ARBA" id="ARBA00023242"/>
    </source>
</evidence>
<dbReference type="FunFam" id="3.30.160.60:FF:000744">
    <property type="entry name" value="zinc finger E-box-binding homeobox 1"/>
    <property type="match status" value="1"/>
</dbReference>
<name>A0A833RDS2_9HYME</name>
<dbReference type="FunFam" id="3.30.160.60:FF:001732">
    <property type="entry name" value="Zgc:162936"/>
    <property type="match status" value="1"/>
</dbReference>
<dbReference type="GO" id="GO:0008270">
    <property type="term" value="F:zinc ion binding"/>
    <property type="evidence" value="ECO:0007669"/>
    <property type="project" value="UniProtKB-KW"/>
</dbReference>
<feature type="domain" description="C2H2-type" evidence="13">
    <location>
        <begin position="237"/>
        <end position="264"/>
    </location>
</feature>
<dbReference type="FunFam" id="3.30.160.60:FF:000882">
    <property type="entry name" value="Predicted gene, 21060"/>
    <property type="match status" value="1"/>
</dbReference>
<feature type="domain" description="C2H2-type" evidence="13">
    <location>
        <begin position="724"/>
        <end position="751"/>
    </location>
</feature>
<feature type="domain" description="C2H2-type" evidence="13">
    <location>
        <begin position="366"/>
        <end position="393"/>
    </location>
</feature>
<dbReference type="FunFam" id="3.30.160.60:FF:001049">
    <property type="entry name" value="zinc finger protein 319"/>
    <property type="match status" value="1"/>
</dbReference>
<feature type="domain" description="C2H2-type" evidence="13">
    <location>
        <begin position="1681"/>
        <end position="1708"/>
    </location>
</feature>
<comment type="subcellular location">
    <subcellularLocation>
        <location evidence="1">Nucleus</location>
    </subcellularLocation>
</comment>
<organism evidence="14 15">
    <name type="scientific">Frieseomelitta varia</name>
    <dbReference type="NCBI Taxonomy" id="561572"/>
    <lineage>
        <taxon>Eukaryota</taxon>
        <taxon>Metazoa</taxon>
        <taxon>Ecdysozoa</taxon>
        <taxon>Arthropoda</taxon>
        <taxon>Hexapoda</taxon>
        <taxon>Insecta</taxon>
        <taxon>Pterygota</taxon>
        <taxon>Neoptera</taxon>
        <taxon>Endopterygota</taxon>
        <taxon>Hymenoptera</taxon>
        <taxon>Apocrita</taxon>
        <taxon>Aculeata</taxon>
        <taxon>Apoidea</taxon>
        <taxon>Anthophila</taxon>
        <taxon>Apidae</taxon>
        <taxon>Frieseomelitta</taxon>
    </lineage>
</organism>
<dbReference type="EMBL" id="WNWW01000850">
    <property type="protein sequence ID" value="KAF3421569.1"/>
    <property type="molecule type" value="Genomic_DNA"/>
</dbReference>
<keyword evidence="9" id="KW-0539">Nucleus</keyword>
<feature type="domain" description="C2H2-type" evidence="13">
    <location>
        <begin position="1408"/>
        <end position="1435"/>
    </location>
</feature>
<keyword evidence="11" id="KW-0175">Coiled coil</keyword>
<feature type="domain" description="C2H2-type" evidence="13">
    <location>
        <begin position="1737"/>
        <end position="1760"/>
    </location>
</feature>
<dbReference type="InterPro" id="IPR050331">
    <property type="entry name" value="Zinc_finger"/>
</dbReference>
<feature type="domain" description="C2H2-type" evidence="13">
    <location>
        <begin position="752"/>
        <end position="779"/>
    </location>
</feature>
<evidence type="ECO:0000256" key="2">
    <source>
        <dbReference type="ARBA" id="ARBA00022723"/>
    </source>
</evidence>
<keyword evidence="8" id="KW-0804">Transcription</keyword>
<evidence type="ECO:0000313" key="15">
    <source>
        <dbReference type="Proteomes" id="UP000655588"/>
    </source>
</evidence>
<dbReference type="FunFam" id="3.30.160.60:FF:000130">
    <property type="entry name" value="Spalt-like transcription factor 4"/>
    <property type="match status" value="1"/>
</dbReference>
<evidence type="ECO:0000313" key="14">
    <source>
        <dbReference type="EMBL" id="KAF3421569.1"/>
    </source>
</evidence>
<feature type="domain" description="C2H2-type" evidence="13">
    <location>
        <begin position="338"/>
        <end position="365"/>
    </location>
</feature>